<evidence type="ECO:0000259" key="2">
    <source>
        <dbReference type="Pfam" id="PF16982"/>
    </source>
</evidence>
<dbReference type="InterPro" id="IPR031564">
    <property type="entry name" value="Flp1-like"/>
</dbReference>
<keyword evidence="1" id="KW-0812">Transmembrane</keyword>
<gene>
    <name evidence="3" type="ORF">GX355_10855</name>
</gene>
<sequence length="65" mass="7445">MLNYMYLKFMNFMKDEEGLGTLEIILIIVVLVGIALIFRETITEWVRKLLDNIGDGIDGLDVNNP</sequence>
<proteinExistence type="predicted"/>
<evidence type="ECO:0000256" key="1">
    <source>
        <dbReference type="SAM" id="Phobius"/>
    </source>
</evidence>
<keyword evidence="1" id="KW-0472">Membrane</keyword>
<evidence type="ECO:0000313" key="4">
    <source>
        <dbReference type="Proteomes" id="UP000541058"/>
    </source>
</evidence>
<dbReference type="RefSeq" id="WP_276649837.1">
    <property type="nucleotide sequence ID" value="NZ_JAAYSM010000389.1"/>
</dbReference>
<comment type="caution">
    <text evidence="3">The sequence shown here is derived from an EMBL/GenBank/DDBJ whole genome shotgun (WGS) entry which is preliminary data.</text>
</comment>
<dbReference type="Proteomes" id="UP000541058">
    <property type="component" value="Unassembled WGS sequence"/>
</dbReference>
<evidence type="ECO:0000313" key="3">
    <source>
        <dbReference type="EMBL" id="NLJ19343.1"/>
    </source>
</evidence>
<keyword evidence="1" id="KW-1133">Transmembrane helix</keyword>
<dbReference type="AlphaFoldDB" id="A0A7X8C5N8"/>
<dbReference type="Pfam" id="PF16982">
    <property type="entry name" value="Flp1_like"/>
    <property type="match status" value="1"/>
</dbReference>
<name>A0A7X8C5N8_9LACT</name>
<reference evidence="3 4" key="1">
    <citation type="journal article" date="2020" name="Biotechnol. Biofuels">
        <title>New insights from the biogas microbiome by comprehensive genome-resolved metagenomics of nearly 1600 species originating from multiple anaerobic digesters.</title>
        <authorList>
            <person name="Campanaro S."/>
            <person name="Treu L."/>
            <person name="Rodriguez-R L.M."/>
            <person name="Kovalovszki A."/>
            <person name="Ziels R.M."/>
            <person name="Maus I."/>
            <person name="Zhu X."/>
            <person name="Kougias P.G."/>
            <person name="Basile A."/>
            <person name="Luo G."/>
            <person name="Schluter A."/>
            <person name="Konstantinidis K.T."/>
            <person name="Angelidaki I."/>
        </authorList>
    </citation>
    <scope>NUCLEOTIDE SEQUENCE [LARGE SCALE GENOMIC DNA]</scope>
    <source>
        <strain evidence="3">AS23ysBPME_34</strain>
    </source>
</reference>
<dbReference type="EMBL" id="JAAYSM010000389">
    <property type="protein sequence ID" value="NLJ19343.1"/>
    <property type="molecule type" value="Genomic_DNA"/>
</dbReference>
<protein>
    <recommendedName>
        <fullName evidence="2">Putative Flagellin Flp1-like domain-containing protein</fullName>
    </recommendedName>
</protein>
<organism evidence="3 4">
    <name type="scientific">Globicatella sulfidifaciens</name>
    <dbReference type="NCBI Taxonomy" id="136093"/>
    <lineage>
        <taxon>Bacteria</taxon>
        <taxon>Bacillati</taxon>
        <taxon>Bacillota</taxon>
        <taxon>Bacilli</taxon>
        <taxon>Lactobacillales</taxon>
        <taxon>Aerococcaceae</taxon>
        <taxon>Globicatella</taxon>
    </lineage>
</organism>
<feature type="transmembrane region" description="Helical" evidence="1">
    <location>
        <begin position="20"/>
        <end position="38"/>
    </location>
</feature>
<feature type="domain" description="Putative Flagellin Flp1-like" evidence="2">
    <location>
        <begin position="11"/>
        <end position="55"/>
    </location>
</feature>
<accession>A0A7X8C5N8</accession>